<evidence type="ECO:0000256" key="2">
    <source>
        <dbReference type="ARBA" id="ARBA00022598"/>
    </source>
</evidence>
<dbReference type="Pfam" id="PF04675">
    <property type="entry name" value="DNA_ligase_A_N"/>
    <property type="match status" value="1"/>
</dbReference>
<dbReference type="InterPro" id="IPR012340">
    <property type="entry name" value="NA-bd_OB-fold"/>
</dbReference>
<keyword evidence="9" id="KW-1185">Reference proteome</keyword>
<evidence type="ECO:0000313" key="8">
    <source>
        <dbReference type="EMBL" id="KAK5938217.1"/>
    </source>
</evidence>
<dbReference type="PANTHER" id="PTHR45997:SF2">
    <property type="entry name" value="ATP DEPENDENT DNA LIGASE DOMAIN PROTEIN (AFU_ORTHOLOGUE AFUA_5G02430)"/>
    <property type="match status" value="1"/>
</dbReference>
<keyword evidence="2" id="KW-0436">Ligase</keyword>
<reference evidence="8 9" key="1">
    <citation type="journal article" date="2023" name="Res Sq">
        <title>Genomic and morphological characterization of Knufia obscura isolated from the Mars 2020 spacecraft assembly facility.</title>
        <authorList>
            <person name="Chander A.M."/>
            <person name="Teixeira M.M."/>
            <person name="Singh N.K."/>
            <person name="Williams M.P."/>
            <person name="Parker C.W."/>
            <person name="Leo P."/>
            <person name="Stajich J.E."/>
            <person name="Torok T."/>
            <person name="Tighe S."/>
            <person name="Mason C.E."/>
            <person name="Venkateswaran K."/>
        </authorList>
    </citation>
    <scope>NUCLEOTIDE SEQUENCE [LARGE SCALE GENOMIC DNA]</scope>
    <source>
        <strain evidence="8 9">CCFEE 5817</strain>
    </source>
</reference>
<feature type="compositionally biased region" description="Basic and acidic residues" evidence="6">
    <location>
        <begin position="628"/>
        <end position="645"/>
    </location>
</feature>
<dbReference type="Pfam" id="PF01068">
    <property type="entry name" value="DNA_ligase_A_M"/>
    <property type="match status" value="1"/>
</dbReference>
<evidence type="ECO:0000313" key="9">
    <source>
        <dbReference type="Proteomes" id="UP001334248"/>
    </source>
</evidence>
<dbReference type="InterPro" id="IPR012308">
    <property type="entry name" value="DNA_ligase_ATP-dep_N"/>
</dbReference>
<dbReference type="Proteomes" id="UP001334248">
    <property type="component" value="Unassembled WGS sequence"/>
</dbReference>
<keyword evidence="4" id="KW-0067">ATP-binding</keyword>
<dbReference type="InterPro" id="IPR036599">
    <property type="entry name" value="DNA_ligase_N_sf"/>
</dbReference>
<dbReference type="GeneID" id="90002636"/>
<evidence type="ECO:0000256" key="3">
    <source>
        <dbReference type="ARBA" id="ARBA00022741"/>
    </source>
</evidence>
<evidence type="ECO:0000256" key="1">
    <source>
        <dbReference type="ARBA" id="ARBA00007572"/>
    </source>
</evidence>
<dbReference type="PANTHER" id="PTHR45997">
    <property type="entry name" value="DNA LIGASE 4"/>
    <property type="match status" value="1"/>
</dbReference>
<dbReference type="InterPro" id="IPR012310">
    <property type="entry name" value="DNA_ligase_ATP-dep_cent"/>
</dbReference>
<dbReference type="RefSeq" id="XP_064726307.1">
    <property type="nucleotide sequence ID" value="XM_064877582.1"/>
</dbReference>
<keyword evidence="3" id="KW-0547">Nucleotide-binding</keyword>
<feature type="domain" description="ATP-dependent DNA ligase family profile" evidence="7">
    <location>
        <begin position="313"/>
        <end position="459"/>
    </location>
</feature>
<keyword evidence="5" id="KW-0539">Nucleus</keyword>
<dbReference type="Gene3D" id="3.30.470.30">
    <property type="entry name" value="DNA ligase/mRNA capping enzyme"/>
    <property type="match status" value="1"/>
</dbReference>
<accession>A0ABR0RC67</accession>
<dbReference type="Gene3D" id="2.40.50.140">
    <property type="entry name" value="Nucleic acid-binding proteins"/>
    <property type="match status" value="1"/>
</dbReference>
<dbReference type="Gene3D" id="1.10.3260.10">
    <property type="entry name" value="DNA ligase, ATP-dependent, N-terminal domain"/>
    <property type="match status" value="1"/>
</dbReference>
<feature type="region of interest" description="Disordered" evidence="6">
    <location>
        <begin position="626"/>
        <end position="645"/>
    </location>
</feature>
<evidence type="ECO:0000256" key="4">
    <source>
        <dbReference type="ARBA" id="ARBA00022840"/>
    </source>
</evidence>
<organism evidence="8 9">
    <name type="scientific">Knufia obscura</name>
    <dbReference type="NCBI Taxonomy" id="1635080"/>
    <lineage>
        <taxon>Eukaryota</taxon>
        <taxon>Fungi</taxon>
        <taxon>Dikarya</taxon>
        <taxon>Ascomycota</taxon>
        <taxon>Pezizomycotina</taxon>
        <taxon>Eurotiomycetes</taxon>
        <taxon>Chaetothyriomycetidae</taxon>
        <taxon>Chaetothyriales</taxon>
        <taxon>Trichomeriaceae</taxon>
        <taxon>Knufia</taxon>
    </lineage>
</organism>
<gene>
    <name evidence="8" type="ORF">PMZ80_009187</name>
</gene>
<dbReference type="PROSITE" id="PS50160">
    <property type="entry name" value="DNA_LIGASE_A3"/>
    <property type="match status" value="1"/>
</dbReference>
<comment type="similarity">
    <text evidence="1">Belongs to the ATP-dependent DNA ligase family.</text>
</comment>
<dbReference type="EMBL" id="JAVHJV010000013">
    <property type="protein sequence ID" value="KAK5938217.1"/>
    <property type="molecule type" value="Genomic_DNA"/>
</dbReference>
<feature type="compositionally biased region" description="Polar residues" evidence="6">
    <location>
        <begin position="568"/>
        <end position="585"/>
    </location>
</feature>
<dbReference type="InterPro" id="IPR029710">
    <property type="entry name" value="LIG4"/>
</dbReference>
<proteinExistence type="inferred from homology"/>
<protein>
    <recommendedName>
        <fullName evidence="7">ATP-dependent DNA ligase family profile domain-containing protein</fullName>
    </recommendedName>
</protein>
<evidence type="ECO:0000256" key="6">
    <source>
        <dbReference type="SAM" id="MobiDB-lite"/>
    </source>
</evidence>
<comment type="caution">
    <text evidence="8">The sequence shown here is derived from an EMBL/GenBank/DDBJ whole genome shotgun (WGS) entry which is preliminary data.</text>
</comment>
<evidence type="ECO:0000256" key="5">
    <source>
        <dbReference type="ARBA" id="ARBA00023242"/>
    </source>
</evidence>
<dbReference type="SUPFAM" id="SSF56091">
    <property type="entry name" value="DNA ligase/mRNA capping enzyme, catalytic domain"/>
    <property type="match status" value="1"/>
</dbReference>
<evidence type="ECO:0000259" key="7">
    <source>
        <dbReference type="PROSITE" id="PS50160"/>
    </source>
</evidence>
<feature type="region of interest" description="Disordered" evidence="6">
    <location>
        <begin position="558"/>
        <end position="585"/>
    </location>
</feature>
<name>A0ABR0RC67_9EURO</name>
<sequence length="645" mass="72619">MPARRYDRVYGLGEKRIARIAAKAKEIGTSRQRELERMRKEENLDYATAVMKAVEECGAQNSSRASLTITELDHTLDQVAAWCDFSDVKLRKRYPQLDRASLSSQLTSMFQRMSSLEVKWVMRLLLKDLTPAIVPQELMVELVHPSLPSVLSMLDSFPEALSHLQERDSTWLGQTRPMVPQAGTRVSLPLFKKARSIKHGHSLMRGQEVSVERKYDGEYCQVHLWQDSNSRKPVIQLFSKSGRDSTRDRDPILPTIRKYFGAGRSADRVQKHCILVGELVVWNDVDRKIMPFYKIRRHVTRAGRRLGCQRDSSTDPDEHLMIVFHDILLWDDHICIYETYRQRRQHLQKLVQPVPGRAAIGQQVVLDFTAARGTSALACEMAYALSQRWEGLVLKACGDPYIDVDGRVTQYVKAKKDYIPGLGDSVDLLVIGGRCDPVVVAGLALVPSTWTTFFLACPYVDRENGGIEIMTQLTGKSLPSHLFLQPAVVEVVGAGFDRPSNARYLTLRFPRILKVHLDRSPVDVIGYEEYPRLAQASHEIGDPDAKYRSWLSKLDPESEDDVEAVATPSRSSDSQESALSNKDVSSVQPVCKTGIKRRASSSLVSSSSTKMCRLDVIATTLLGKAHTQRTDRNLSNRDRGQPATC</sequence>